<feature type="compositionally biased region" description="Polar residues" evidence="2">
    <location>
        <begin position="264"/>
        <end position="276"/>
    </location>
</feature>
<reference evidence="3" key="1">
    <citation type="submission" date="2021-01" db="EMBL/GenBank/DDBJ databases">
        <authorList>
            <person name="Corre E."/>
            <person name="Pelletier E."/>
            <person name="Niang G."/>
            <person name="Scheremetjew M."/>
            <person name="Finn R."/>
            <person name="Kale V."/>
            <person name="Holt S."/>
            <person name="Cochrane G."/>
            <person name="Meng A."/>
            <person name="Brown T."/>
            <person name="Cohen L."/>
        </authorList>
    </citation>
    <scope>NUCLEOTIDE SEQUENCE</scope>
    <source>
        <strain evidence="3">CCMP 410</strain>
    </source>
</reference>
<feature type="region of interest" description="Disordered" evidence="2">
    <location>
        <begin position="58"/>
        <end position="386"/>
    </location>
</feature>
<evidence type="ECO:0000313" key="3">
    <source>
        <dbReference type="EMBL" id="CAD9280626.1"/>
    </source>
</evidence>
<proteinExistence type="predicted"/>
<feature type="compositionally biased region" description="Polar residues" evidence="2">
    <location>
        <begin position="168"/>
        <end position="177"/>
    </location>
</feature>
<feature type="compositionally biased region" description="Polar residues" evidence="2">
    <location>
        <begin position="295"/>
        <end position="314"/>
    </location>
</feature>
<dbReference type="Gene3D" id="2.20.110.10">
    <property type="entry name" value="Histone H3 K4-specific methyltransferase SET7/9 N-terminal domain"/>
    <property type="match status" value="2"/>
</dbReference>
<dbReference type="PANTHER" id="PTHR43215:SF14">
    <property type="entry name" value="RADIAL SPOKE HEAD 1 HOMOLOG"/>
    <property type="match status" value="1"/>
</dbReference>
<keyword evidence="1" id="KW-0677">Repeat</keyword>
<feature type="compositionally biased region" description="Basic residues" evidence="2">
    <location>
        <begin position="72"/>
        <end position="85"/>
    </location>
</feature>
<feature type="compositionally biased region" description="Basic and acidic residues" evidence="2">
    <location>
        <begin position="201"/>
        <end position="223"/>
    </location>
</feature>
<dbReference type="PANTHER" id="PTHR43215">
    <property type="entry name" value="RADIAL SPOKE HEAD 1 HOMOLOG"/>
    <property type="match status" value="1"/>
</dbReference>
<organism evidence="3">
    <name type="scientific">Grammatophora oceanica</name>
    <dbReference type="NCBI Taxonomy" id="210454"/>
    <lineage>
        <taxon>Eukaryota</taxon>
        <taxon>Sar</taxon>
        <taxon>Stramenopiles</taxon>
        <taxon>Ochrophyta</taxon>
        <taxon>Bacillariophyta</taxon>
        <taxon>Fragilariophyceae</taxon>
        <taxon>Fragilariophycidae</taxon>
        <taxon>Rhabdonematales</taxon>
        <taxon>Grammatophoraceae</taxon>
        <taxon>Grammatophora</taxon>
    </lineage>
</organism>
<evidence type="ECO:0000256" key="1">
    <source>
        <dbReference type="ARBA" id="ARBA00022737"/>
    </source>
</evidence>
<name>A0A7S1UWF6_9STRA</name>
<dbReference type="SMART" id="SM00698">
    <property type="entry name" value="MORN"/>
    <property type="match status" value="3"/>
</dbReference>
<sequence>MATSRRISNDGMYSEQNGGNSSSYEVERRRIELEEQLLDLQEKRLDLEQKRIELELRKLELIKQQSPVAKTKSGRQKSRAMRRARSGAEQTPPDNNSDDQDDSVTPRTFTRRGEGTRSDDEAEYLWDEATMGIANAATNELKSSTDEEDNDVAVSSSADAEAKPSKSLARQDSNSPDGTEVEETVTSLNDVEESTPPETTRPSHERSSSESRARPLSETRDGKASTSQLLNTSESSQRRRSAMQGFDSTQKPVTGRMSRRVSAPHTTTSNNDGSEPSTRRGMKEKRAFSVRDFPSSGNSGNKSDTSTNIRSASNIPPIARRSSVRGEPTKQRERSADTRASAKTTKRSNKGTPQLIDGDSMTQSPIRDMTIDIPGSNGTGTSSSTEEKRTGFYVYDWPDGRQYSGEWLDGKFHGKGTYTWPNGGKYVGSYKNGLKHGYGVYVWADGNKYDGDFKNGKRHGRGVQLNEDGSVFHSGMWKDDEPVDT</sequence>
<dbReference type="Pfam" id="PF02493">
    <property type="entry name" value="MORN"/>
    <property type="match status" value="3"/>
</dbReference>
<dbReference type="InterPro" id="IPR003409">
    <property type="entry name" value="MORN"/>
</dbReference>
<feature type="compositionally biased region" description="Polar residues" evidence="2">
    <location>
        <begin position="14"/>
        <end position="24"/>
    </location>
</feature>
<accession>A0A7S1UWF6</accession>
<feature type="compositionally biased region" description="Polar residues" evidence="2">
    <location>
        <begin position="224"/>
        <end position="235"/>
    </location>
</feature>
<protein>
    <submittedName>
        <fullName evidence="3">Uncharacterized protein</fullName>
    </submittedName>
</protein>
<feature type="compositionally biased region" description="Low complexity" evidence="2">
    <location>
        <begin position="375"/>
        <end position="384"/>
    </location>
</feature>
<feature type="compositionally biased region" description="Basic and acidic residues" evidence="2">
    <location>
        <begin position="327"/>
        <end position="337"/>
    </location>
</feature>
<feature type="region of interest" description="Disordered" evidence="2">
    <location>
        <begin position="1"/>
        <end position="27"/>
    </location>
</feature>
<dbReference type="AlphaFoldDB" id="A0A7S1UWF6"/>
<dbReference type="EMBL" id="HBGK01018921">
    <property type="protein sequence ID" value="CAD9280626.1"/>
    <property type="molecule type" value="Transcribed_RNA"/>
</dbReference>
<gene>
    <name evidence="3" type="ORF">GOCE00092_LOCUS9536</name>
</gene>
<dbReference type="SUPFAM" id="SSF82185">
    <property type="entry name" value="Histone H3 K4-specific methyltransferase SET7/9 N-terminal domain"/>
    <property type="match status" value="1"/>
</dbReference>
<evidence type="ECO:0000256" key="2">
    <source>
        <dbReference type="SAM" id="MobiDB-lite"/>
    </source>
</evidence>